<evidence type="ECO:0000256" key="2">
    <source>
        <dbReference type="ARBA" id="ARBA00022771"/>
    </source>
</evidence>
<evidence type="ECO:0000259" key="6">
    <source>
        <dbReference type="PROSITE" id="PS50199"/>
    </source>
</evidence>
<dbReference type="Gene3D" id="3.40.50.300">
    <property type="entry name" value="P-loop containing nucleotide triphosphate hydrolases"/>
    <property type="match status" value="1"/>
</dbReference>
<dbReference type="SUPFAM" id="SSF52540">
    <property type="entry name" value="P-loop containing nucleoside triphosphate hydrolases"/>
    <property type="match status" value="1"/>
</dbReference>
<dbReference type="InterPro" id="IPR041677">
    <property type="entry name" value="DNA2/NAM7_AAA_11"/>
</dbReference>
<evidence type="ECO:0000256" key="5">
    <source>
        <dbReference type="SAM" id="MobiDB-lite"/>
    </source>
</evidence>
<dbReference type="PROSITE" id="PS50199">
    <property type="entry name" value="ZF_RANBP2_2"/>
    <property type="match status" value="1"/>
</dbReference>
<sequence>MKSGRGSGEDRRRQRGRENGKTGNRYRGENVLRDGWNMQKGEESMQREGESRHRVGGIRLEEVSKNHNGANWLCNHCFFDNFPSHKICHKCKVPKLLFSGNSSSILGTAVDNSTSASENYSSGNLLNIQKNYATKGAAYFRNNQNLIGNFRNSNKNSFFASNVQKNVSRGAVYNSYVDRQQISNHENKKSLNNIRNKTDCETFIRSLSRINITSQHIEDNISLIPHVWFMCWENIDQFPPKSVEIMITALAKISYSVIQSVTPSIMYCRMGVKKFLLSVRSLQDTNLVLNKVEIVFNMIKKLIGIEWKEEKEIVKNELKAMLSLSINILDAQLPDHKRVIKSIMNTLDSLEKPWSLKQIQTLKVIKNATSFVDTASESSSWQNVNVSWLAKVELFQPALLPAMKVPSNKSGGVYKDSEEYFDIVMRLWIGLTFSYGNSHLNPKCRHKFGEKECGEVMLPNKINQHGSNLYCLQTCQSPVVLHCPDSRHNKGLCVICAKKAKTELMGPAGPHASTNIYDCQVTRVKDDGRIYMNTVESRKPPYQNAIHWKSTRRLCSANLVGLIKLSNRGSCLKDDDIIIWGEVINHGEPRDEFRRREEKRLCISLSTINGTTFTDLFKEGDYLAVIDCMTFVPEHIPILKALDIQKASILPFQEGALLNIGKQKDITNFDGFSHKLNNLISESTQSLYYPKLLIAMSEMIVYLIIDQSQLDPIIRIRRDEVVAAKLRQKLTSLVSSATLDNKQLQSFAEAFVEPVHLTQGPPGTGKSYLGVVIVQALLIIQELWNSVDSTVGMRPILVLSYKNHAIDEFLTDLVKAEHHVNLIRIGNSDEPALHRYSEKNFQSSDFFVDCIKNELQVLLKQKEDYQHFQKSLSPLLAYEFFVYPISHDQIDENDKKIASYNAALFLHNLIVNVKQLTEFLNDKDIDEFEKLKTVWDDMMSEESKKILNESDIQNLWNGIKHYNDKMDFCDVILNFINGVKPLPKCSFNNYCNNMVCSKTISLCYEHKCKHESCCSAHLESHLLCKEHACQAYECKMVKLSSPQVFCKEHACFVCLKKNLVANKCIDSPPRNSCLDHPLCTFKENNQNTSCVSLALSGKFYCKDHINKVCSLKECNQFAFSHLESNFGNVPLCHNHKWKFESSNVTYLENSIMPEKLVFHVANCNFVKIPPQVFCKEHACFICLKENLVSCSIDIAPRNTCSKHLLCVYMNQNKPCMNLALSNAIFCESHYLKYCLTSNCKKVALSQYEPYCETHKPKCIFKRRNGEKCDSDCIKGFAYCYDHVKLCSASPTSIIESNLNDQTQQINNIQYDGSVNATMKSKIKISLIDATNKVDHKHIVSEMKDGLSLASQNEVHYEVPKNCLALNIKKEQCKEMKKQDHEYFSDHVKKYYALPINNHINSKVEQTDKSTIFLTENANKSEINTHKAYISLVTNGKYEEDKDNVEKFNTEFKKKGSKNHKENKVKELFEINNEFKEFYNKKHEENITKKLEEIGKNYFSDNLGRNDDSVDTEVNTDELFIEESFDKIEYDDDINDEPANYQHLRDVYFEDEKDDNEIEEEETPQINQVESNKTNEIKPLLPPEKWSWEMSLEDRWHQCKLLEKEFSFLLLKLEEIRNFKIKILRKNYYEEKMKAKTRVYERKAVIGGTIVGCIARLEAIRSTKPFAILVEEASEVLEPLVFSCLTDTTCK</sequence>
<dbReference type="GeneID" id="136084819"/>
<dbReference type="Proteomes" id="UP001652625">
    <property type="component" value="Chromosome 09"/>
</dbReference>
<evidence type="ECO:0000256" key="3">
    <source>
        <dbReference type="ARBA" id="ARBA00022833"/>
    </source>
</evidence>
<dbReference type="PANTHER" id="PTHR10887:SF341">
    <property type="entry name" value="NFX1-TYPE ZINC FINGER-CONTAINING PROTEIN 1"/>
    <property type="match status" value="1"/>
</dbReference>
<reference evidence="8" key="1">
    <citation type="submission" date="2025-08" db="UniProtKB">
        <authorList>
            <consortium name="RefSeq"/>
        </authorList>
    </citation>
    <scope>IDENTIFICATION</scope>
</reference>
<dbReference type="InterPro" id="IPR001876">
    <property type="entry name" value="Znf_RanBP2"/>
</dbReference>
<dbReference type="Pfam" id="PF13086">
    <property type="entry name" value="AAA_11"/>
    <property type="match status" value="1"/>
</dbReference>
<name>A0ABM4CJL2_HYDVU</name>
<keyword evidence="2 4" id="KW-0863">Zinc-finger</keyword>
<gene>
    <name evidence="8" type="primary">LOC136084819</name>
</gene>
<feature type="region of interest" description="Disordered" evidence="5">
    <location>
        <begin position="1"/>
        <end position="53"/>
    </location>
</feature>
<feature type="compositionally biased region" description="Basic and acidic residues" evidence="5">
    <location>
        <begin position="7"/>
        <end position="32"/>
    </location>
</feature>
<keyword evidence="7" id="KW-1185">Reference proteome</keyword>
<dbReference type="InterPro" id="IPR045055">
    <property type="entry name" value="DNA2/NAM7-like"/>
</dbReference>
<dbReference type="RefSeq" id="XP_065661934.1">
    <property type="nucleotide sequence ID" value="XM_065805862.1"/>
</dbReference>
<dbReference type="PROSITE" id="PS01358">
    <property type="entry name" value="ZF_RANBP2_1"/>
    <property type="match status" value="1"/>
</dbReference>
<dbReference type="InterPro" id="IPR027417">
    <property type="entry name" value="P-loop_NTPase"/>
</dbReference>
<evidence type="ECO:0000256" key="1">
    <source>
        <dbReference type="ARBA" id="ARBA00022723"/>
    </source>
</evidence>
<accession>A0ABM4CJL2</accession>
<feature type="domain" description="RanBP2-type" evidence="6">
    <location>
        <begin position="67"/>
        <end position="97"/>
    </location>
</feature>
<evidence type="ECO:0000313" key="7">
    <source>
        <dbReference type="Proteomes" id="UP001652625"/>
    </source>
</evidence>
<dbReference type="PANTHER" id="PTHR10887">
    <property type="entry name" value="DNA2/NAM7 HELICASE FAMILY"/>
    <property type="match status" value="1"/>
</dbReference>
<evidence type="ECO:0000256" key="4">
    <source>
        <dbReference type="PROSITE-ProRule" id="PRU00322"/>
    </source>
</evidence>
<keyword evidence="1" id="KW-0479">Metal-binding</keyword>
<evidence type="ECO:0000313" key="8">
    <source>
        <dbReference type="RefSeq" id="XP_065661934.1"/>
    </source>
</evidence>
<keyword evidence="3" id="KW-0862">Zinc</keyword>
<feature type="compositionally biased region" description="Basic and acidic residues" evidence="5">
    <location>
        <begin position="40"/>
        <end position="53"/>
    </location>
</feature>
<protein>
    <submittedName>
        <fullName evidence="8">Uncharacterized protein LOC136084819</fullName>
    </submittedName>
</protein>
<proteinExistence type="predicted"/>
<organism evidence="7 8">
    <name type="scientific">Hydra vulgaris</name>
    <name type="common">Hydra</name>
    <name type="synonym">Hydra attenuata</name>
    <dbReference type="NCBI Taxonomy" id="6087"/>
    <lineage>
        <taxon>Eukaryota</taxon>
        <taxon>Metazoa</taxon>
        <taxon>Cnidaria</taxon>
        <taxon>Hydrozoa</taxon>
        <taxon>Hydroidolina</taxon>
        <taxon>Anthoathecata</taxon>
        <taxon>Aplanulata</taxon>
        <taxon>Hydridae</taxon>
        <taxon>Hydra</taxon>
    </lineage>
</organism>